<dbReference type="GeneID" id="64869201"/>
<dbReference type="KEGG" id="vg:64869201"/>
<evidence type="ECO:0000313" key="2">
    <source>
        <dbReference type="Proteomes" id="UP000246233"/>
    </source>
</evidence>
<reference evidence="2" key="1">
    <citation type="submission" date="2018-04" db="EMBL/GenBank/DDBJ databases">
        <authorList>
            <person name="Gomez-Rosado J.O."/>
            <person name="Gonzalez-Garcia E.M."/>
            <person name="Gonzalez-Leon M.A."/>
            <person name="Gonzalez-Rodriguez J."/>
            <person name="Gonzalez-Santos L.I."/>
            <person name="Goveo-Rivera I.A."/>
            <person name="Gutierrez-Silva J.C."/>
            <person name="Issa-Mahmud S."/>
            <person name="Lopez-Llera J.N."/>
            <person name="Marrero-Visalden G."/>
            <person name="Muyet-Blasini E."/>
            <person name="Ortiz-Torres X.D."/>
            <person name="Palacios-Vallejo J.G."/>
            <person name="Pichardo-Gonzalez P.A."/>
            <person name="Pou-Acosta P.M."/>
            <person name="Velez-Velazquez R.M."/>
            <person name="Fernandez-Martinez M."/>
            <person name="Maldonado-Vazquez N."/>
            <person name="Rubin M."/>
            <person name="Vazquez E."/>
            <person name="Garlena R.A."/>
            <person name="Russell D.A."/>
            <person name="Pope W.H."/>
            <person name="Jacobs-Sera D."/>
            <person name="Hatfull G.F."/>
        </authorList>
    </citation>
    <scope>NUCLEOTIDE SEQUENCE [LARGE SCALE GENOMIC DNA]</scope>
</reference>
<dbReference type="RefSeq" id="YP_010061318.1">
    <property type="nucleotide sequence ID" value="NC_054781.1"/>
</dbReference>
<protein>
    <submittedName>
        <fullName evidence="1">Uncharacterized protein</fullName>
    </submittedName>
</protein>
<gene>
    <name evidence="1" type="primary">94</name>
    <name evidence="1" type="ORF">SEA_PRIAMO_94</name>
</gene>
<proteinExistence type="predicted"/>
<dbReference type="EMBL" id="MH155876">
    <property type="protein sequence ID" value="AWN05856.1"/>
    <property type="molecule type" value="Genomic_DNA"/>
</dbReference>
<name>A0A2U8UQY7_9CAUD</name>
<keyword evidence="2" id="KW-1185">Reference proteome</keyword>
<organism evidence="1 2">
    <name type="scientific">Mycobacterium phage Priamo</name>
    <dbReference type="NCBI Taxonomy" id="2182403"/>
    <lineage>
        <taxon>Viruses</taxon>
        <taxon>Duplodnaviria</taxon>
        <taxon>Heunggongvirae</taxon>
        <taxon>Uroviricota</taxon>
        <taxon>Caudoviricetes</taxon>
        <taxon>Gladiatorvirus</taxon>
        <taxon>Gladiatorvirus priamo</taxon>
    </lineage>
</organism>
<accession>A0A2U8UQY7</accession>
<evidence type="ECO:0000313" key="1">
    <source>
        <dbReference type="EMBL" id="AWN05856.1"/>
    </source>
</evidence>
<dbReference type="Proteomes" id="UP000246233">
    <property type="component" value="Segment"/>
</dbReference>
<sequence>MDQLINSLTFKSWLGYVDAHMYRRYGVTHDDVADQTWWDWWNDGVSPVDAAQEAFENGFW</sequence>